<dbReference type="EMBL" id="BJXJ01000010">
    <property type="protein sequence ID" value="GEM75164.1"/>
    <property type="molecule type" value="Genomic_DNA"/>
</dbReference>
<protein>
    <recommendedName>
        <fullName evidence="3">1-phosphatidylinositol phosphodiesterase</fullName>
        <ecNumber evidence="2">4.6.1.13</ecNumber>
    </recommendedName>
    <alternativeName>
        <fullName evidence="4">Phosphatidylinositol diacylglycerol-lyase</fullName>
    </alternativeName>
    <alternativeName>
        <fullName evidence="5">Phosphatidylinositol-specific phospholipase C</fullName>
    </alternativeName>
</protein>
<dbReference type="GO" id="GO:0008081">
    <property type="term" value="F:phosphoric diester hydrolase activity"/>
    <property type="evidence" value="ECO:0007669"/>
    <property type="project" value="InterPro"/>
</dbReference>
<dbReference type="PANTHER" id="PTHR13593">
    <property type="match status" value="1"/>
</dbReference>
<dbReference type="EC" id="4.6.1.13" evidence="2"/>
<keyword evidence="6" id="KW-0732">Signal</keyword>
<dbReference type="AlphaFoldDB" id="A0A511QCY0"/>
<feature type="domain" description="Phosphatidylinositol-specific phospholipase C X" evidence="7">
    <location>
        <begin position="46"/>
        <end position="187"/>
    </location>
</feature>
<dbReference type="OrthoDB" id="7191982at2"/>
<dbReference type="GO" id="GO:0006629">
    <property type="term" value="P:lipid metabolic process"/>
    <property type="evidence" value="ECO:0007669"/>
    <property type="project" value="InterPro"/>
</dbReference>
<dbReference type="PANTHER" id="PTHR13593:SF113">
    <property type="entry name" value="SI:DKEY-266F7.9"/>
    <property type="match status" value="1"/>
</dbReference>
<dbReference type="SUPFAM" id="SSF51695">
    <property type="entry name" value="PLC-like phosphodiesterases"/>
    <property type="match status" value="1"/>
</dbReference>
<evidence type="ECO:0000256" key="2">
    <source>
        <dbReference type="ARBA" id="ARBA00012581"/>
    </source>
</evidence>
<dbReference type="Pfam" id="PF00388">
    <property type="entry name" value="PI-PLC-X"/>
    <property type="match status" value="1"/>
</dbReference>
<dbReference type="CDD" id="cd08586">
    <property type="entry name" value="PI-PLCc_BcPLC_like"/>
    <property type="match status" value="1"/>
</dbReference>
<evidence type="ECO:0000256" key="4">
    <source>
        <dbReference type="ARBA" id="ARBA00030474"/>
    </source>
</evidence>
<evidence type="ECO:0000259" key="7">
    <source>
        <dbReference type="SMART" id="SM00148"/>
    </source>
</evidence>
<gene>
    <name evidence="8" type="ORF">VSA01S_12760</name>
</gene>
<feature type="chain" id="PRO_5021931371" description="1-phosphatidylinositol phosphodiesterase" evidence="6">
    <location>
        <begin position="24"/>
        <end position="343"/>
    </location>
</feature>
<reference evidence="8 9" key="1">
    <citation type="submission" date="2019-07" db="EMBL/GenBank/DDBJ databases">
        <title>Whole genome shotgun sequence of Vibrio sagamiensis NBRC 104589.</title>
        <authorList>
            <person name="Hosoyama A."/>
            <person name="Uohara A."/>
            <person name="Ohji S."/>
            <person name="Ichikawa N."/>
        </authorList>
    </citation>
    <scope>NUCLEOTIDE SEQUENCE [LARGE SCALE GENOMIC DNA]</scope>
    <source>
        <strain evidence="8 9">NBRC 104589</strain>
    </source>
</reference>
<dbReference type="RefSeq" id="WP_039982898.1">
    <property type="nucleotide sequence ID" value="NZ_BAOJ01000144.1"/>
</dbReference>
<dbReference type="InterPro" id="IPR017946">
    <property type="entry name" value="PLC-like_Pdiesterase_TIM-brl"/>
</dbReference>
<organism evidence="8 9">
    <name type="scientific">Vibrio sagamiensis NBRC 104589</name>
    <dbReference type="NCBI Taxonomy" id="1219064"/>
    <lineage>
        <taxon>Bacteria</taxon>
        <taxon>Pseudomonadati</taxon>
        <taxon>Pseudomonadota</taxon>
        <taxon>Gammaproteobacteria</taxon>
        <taxon>Vibrionales</taxon>
        <taxon>Vibrionaceae</taxon>
        <taxon>Vibrio</taxon>
    </lineage>
</organism>
<sequence length="343" mass="39167">MRILTITYIISMVMCLYSSFSQAHDDGSYLHDTQNPIWYSDWMQSIDDRVLIREMSIPGTHNSASFLGGDIVITQTLPIDEQLRSGIRFLDIRLRQVENVLAVHHGSVFQQRMFGNVLNHVRDFLIEHPTETVLMRVRNEYRGENNNERFDETFLRYVNRYRALFWAGDNESPSLGEVRGKLVILQNFASLPEHRTGLLYNSFKIQDAWKIDSNWALYSKWEKIKFHFDWAQEQLTQGKNKGSINYLSASVGSFPYFVASGHSTPDTDGDRLFTGVLTSDNTIFTDFPRLWCMGIFCVIGFEGTNTLAANYIEGNNITFAGIVAADFPGPKLISSIIALNYAP</sequence>
<feature type="signal peptide" evidence="6">
    <location>
        <begin position="1"/>
        <end position="23"/>
    </location>
</feature>
<comment type="caution">
    <text evidence="8">The sequence shown here is derived from an EMBL/GenBank/DDBJ whole genome shotgun (WGS) entry which is preliminary data.</text>
</comment>
<evidence type="ECO:0000256" key="3">
    <source>
        <dbReference type="ARBA" id="ARBA00019758"/>
    </source>
</evidence>
<name>A0A511QCY0_9VIBR</name>
<evidence type="ECO:0000313" key="9">
    <source>
        <dbReference type="Proteomes" id="UP000321922"/>
    </source>
</evidence>
<evidence type="ECO:0000313" key="8">
    <source>
        <dbReference type="EMBL" id="GEM75164.1"/>
    </source>
</evidence>
<evidence type="ECO:0000256" key="5">
    <source>
        <dbReference type="ARBA" id="ARBA00030782"/>
    </source>
</evidence>
<dbReference type="SMART" id="SM00148">
    <property type="entry name" value="PLCXc"/>
    <property type="match status" value="1"/>
</dbReference>
<comment type="catalytic activity">
    <reaction evidence="1">
        <text>a 1,2-diacyl-sn-glycero-3-phospho-(1D-myo-inositol) = 1D-myo-inositol 1,2-cyclic phosphate + a 1,2-diacyl-sn-glycerol</text>
        <dbReference type="Rhea" id="RHEA:17093"/>
        <dbReference type="ChEBI" id="CHEBI:17815"/>
        <dbReference type="ChEBI" id="CHEBI:57880"/>
        <dbReference type="ChEBI" id="CHEBI:58484"/>
        <dbReference type="EC" id="4.6.1.13"/>
    </reaction>
</comment>
<keyword evidence="9" id="KW-1185">Reference proteome</keyword>
<accession>A0A511QCY0</accession>
<dbReference type="PROSITE" id="PS50007">
    <property type="entry name" value="PIPLC_X_DOMAIN"/>
    <property type="match status" value="1"/>
</dbReference>
<evidence type="ECO:0000256" key="1">
    <source>
        <dbReference type="ARBA" id="ARBA00001316"/>
    </source>
</evidence>
<dbReference type="GO" id="GO:0004436">
    <property type="term" value="F:phosphatidylinositol diacylglycerol-lyase activity"/>
    <property type="evidence" value="ECO:0007669"/>
    <property type="project" value="UniProtKB-EC"/>
</dbReference>
<dbReference type="Gene3D" id="3.20.20.190">
    <property type="entry name" value="Phosphatidylinositol (PI) phosphodiesterase"/>
    <property type="match status" value="1"/>
</dbReference>
<evidence type="ECO:0000256" key="6">
    <source>
        <dbReference type="SAM" id="SignalP"/>
    </source>
</evidence>
<dbReference type="InterPro" id="IPR051057">
    <property type="entry name" value="PI-PLC_domain"/>
</dbReference>
<dbReference type="Proteomes" id="UP000321922">
    <property type="component" value="Unassembled WGS sequence"/>
</dbReference>
<dbReference type="InterPro" id="IPR000909">
    <property type="entry name" value="PLipase_C_PInositol-sp_X_dom"/>
</dbReference>
<proteinExistence type="predicted"/>